<reference evidence="2 3" key="1">
    <citation type="submission" date="2021-02" db="EMBL/GenBank/DDBJ databases">
        <title>Variation within the Batrachochytrium salamandrivorans European outbreak.</title>
        <authorList>
            <person name="Kelly M."/>
            <person name="Pasmans F."/>
            <person name="Shea T.P."/>
            <person name="Munoz J.F."/>
            <person name="Carranza S."/>
            <person name="Cuomo C.A."/>
            <person name="Martel A."/>
        </authorList>
    </citation>
    <scope>NUCLEOTIDE SEQUENCE [LARGE SCALE GENOMIC DNA]</scope>
    <source>
        <strain evidence="2 3">AMFP18/2</strain>
    </source>
</reference>
<feature type="signal peptide" evidence="1">
    <location>
        <begin position="1"/>
        <end position="18"/>
    </location>
</feature>
<protein>
    <submittedName>
        <fullName evidence="2">Uncharacterized protein</fullName>
    </submittedName>
</protein>
<dbReference type="EMBL" id="JAFCIX010000550">
    <property type="protein sequence ID" value="KAH6587884.1"/>
    <property type="molecule type" value="Genomic_DNA"/>
</dbReference>
<evidence type="ECO:0000313" key="3">
    <source>
        <dbReference type="Proteomes" id="UP001648503"/>
    </source>
</evidence>
<evidence type="ECO:0000313" key="2">
    <source>
        <dbReference type="EMBL" id="KAH6587884.1"/>
    </source>
</evidence>
<proteinExistence type="predicted"/>
<keyword evidence="3" id="KW-1185">Reference proteome</keyword>
<gene>
    <name evidence="2" type="ORF">BASA50_011076</name>
</gene>
<accession>A0ABQ8EWQ2</accession>
<feature type="chain" id="PRO_5046103413" evidence="1">
    <location>
        <begin position="19"/>
        <end position="196"/>
    </location>
</feature>
<organism evidence="2 3">
    <name type="scientific">Batrachochytrium salamandrivorans</name>
    <dbReference type="NCBI Taxonomy" id="1357716"/>
    <lineage>
        <taxon>Eukaryota</taxon>
        <taxon>Fungi</taxon>
        <taxon>Fungi incertae sedis</taxon>
        <taxon>Chytridiomycota</taxon>
        <taxon>Chytridiomycota incertae sedis</taxon>
        <taxon>Chytridiomycetes</taxon>
        <taxon>Rhizophydiales</taxon>
        <taxon>Rhizophydiales incertae sedis</taxon>
        <taxon>Batrachochytrium</taxon>
    </lineage>
</organism>
<evidence type="ECO:0000256" key="1">
    <source>
        <dbReference type="SAM" id="SignalP"/>
    </source>
</evidence>
<keyword evidence="1" id="KW-0732">Signal</keyword>
<dbReference type="Proteomes" id="UP001648503">
    <property type="component" value="Unassembled WGS sequence"/>
</dbReference>
<comment type="caution">
    <text evidence="2">The sequence shown here is derived from an EMBL/GenBank/DDBJ whole genome shotgun (WGS) entry which is preliminary data.</text>
</comment>
<sequence length="196" mass="22376">MKFKVLVAIAMAITSVNANEITDALMCIGRACLPRPKPAPSLYISVSKSSKYRKYEKSMKKGDPEAARKSRVCNPMISNLNTLWHINDDIDYTIRSHMPTLYSIIKDENGNDENNNDGTSHSRLQEIEDWLRSYSKHIPELKEMKVEHAAYPYVLLPISRALAARLTDFLQVAYQLVSIHIVKNTTWDRIVKVVLN</sequence>
<name>A0ABQ8EWQ2_9FUNG</name>